<feature type="region of interest" description="Disordered" evidence="1">
    <location>
        <begin position="1"/>
        <end position="146"/>
    </location>
</feature>
<evidence type="ECO:0000256" key="1">
    <source>
        <dbReference type="SAM" id="MobiDB-lite"/>
    </source>
</evidence>
<feature type="domain" description="Myb-like" evidence="2">
    <location>
        <begin position="200"/>
        <end position="248"/>
    </location>
</feature>
<dbReference type="InterPro" id="IPR039467">
    <property type="entry name" value="TFIIIB_B''_Myb"/>
</dbReference>
<keyword evidence="4" id="KW-1185">Reference proteome</keyword>
<evidence type="ECO:0000313" key="4">
    <source>
        <dbReference type="Proteomes" id="UP001234581"/>
    </source>
</evidence>
<feature type="compositionally biased region" description="Polar residues" evidence="1">
    <location>
        <begin position="37"/>
        <end position="50"/>
    </location>
</feature>
<dbReference type="EMBL" id="JARTCD010000009">
    <property type="protein sequence ID" value="KAJ8661286.1"/>
    <property type="molecule type" value="Genomic_DNA"/>
</dbReference>
<comment type="caution">
    <text evidence="3">The sequence shown here is derived from an EMBL/GenBank/DDBJ whole genome shotgun (WGS) entry which is preliminary data.</text>
</comment>
<accession>A0AAD7VBT2</accession>
<dbReference type="Pfam" id="PF15963">
    <property type="entry name" value="Myb_DNA-bind_7"/>
    <property type="match status" value="1"/>
</dbReference>
<evidence type="ECO:0000313" key="3">
    <source>
        <dbReference type="EMBL" id="KAJ8661286.1"/>
    </source>
</evidence>
<name>A0AAD7VBT2_9FUNG</name>
<proteinExistence type="predicted"/>
<dbReference type="SMART" id="SM00717">
    <property type="entry name" value="SANT"/>
    <property type="match status" value="1"/>
</dbReference>
<feature type="compositionally biased region" description="Basic and acidic residues" evidence="1">
    <location>
        <begin position="112"/>
        <end position="123"/>
    </location>
</feature>
<dbReference type="InterPro" id="IPR001005">
    <property type="entry name" value="SANT/Myb"/>
</dbReference>
<dbReference type="SUPFAM" id="SSF46689">
    <property type="entry name" value="Homeodomain-like"/>
    <property type="match status" value="1"/>
</dbReference>
<organism evidence="3 4">
    <name type="scientific">Lichtheimia ornata</name>
    <dbReference type="NCBI Taxonomy" id="688661"/>
    <lineage>
        <taxon>Eukaryota</taxon>
        <taxon>Fungi</taxon>
        <taxon>Fungi incertae sedis</taxon>
        <taxon>Mucoromycota</taxon>
        <taxon>Mucoromycotina</taxon>
        <taxon>Mucoromycetes</taxon>
        <taxon>Mucorales</taxon>
        <taxon>Lichtheimiaceae</taxon>
        <taxon>Lichtheimia</taxon>
    </lineage>
</organism>
<dbReference type="AlphaFoldDB" id="A0AAD7VBT2"/>
<dbReference type="Gene3D" id="1.10.10.60">
    <property type="entry name" value="Homeodomain-like"/>
    <property type="match status" value="1"/>
</dbReference>
<dbReference type="InterPro" id="IPR009057">
    <property type="entry name" value="Homeodomain-like_sf"/>
</dbReference>
<gene>
    <name evidence="3" type="ORF">O0I10_003036</name>
</gene>
<sequence>MSNLSPAINKNKRRFKPTTSVTKRQKKKDPQLGRSDPFNTQVTNAQQQPAVDTRNEPSNALEDNERGDTSKEGTTSYTPVQKPPLDPDAVLRIIRAHVEQQSSRRRPQRKGVCKDVLKHQGEIKRRRLEQEEQEKEGKDGLKEQAATPQVTMVNGEIVLDPSSLSYSAPSTPREEIVEVVHEEKNDNLVDKKVKRKRKGIPKRWTQQEEELFYELLKEHGLAFHKISQCIPGRDARNIQRKYDKECKLNPFKIAEAFKR</sequence>
<dbReference type="GeneID" id="83210449"/>
<dbReference type="Proteomes" id="UP001234581">
    <property type="component" value="Unassembled WGS sequence"/>
</dbReference>
<evidence type="ECO:0000259" key="2">
    <source>
        <dbReference type="SMART" id="SM00717"/>
    </source>
</evidence>
<dbReference type="RefSeq" id="XP_058346199.1">
    <property type="nucleotide sequence ID" value="XM_058483110.1"/>
</dbReference>
<protein>
    <recommendedName>
        <fullName evidence="2">Myb-like domain-containing protein</fullName>
    </recommendedName>
</protein>
<dbReference type="CDD" id="cd00167">
    <property type="entry name" value="SANT"/>
    <property type="match status" value="1"/>
</dbReference>
<reference evidence="3 4" key="1">
    <citation type="submission" date="2023-03" db="EMBL/GenBank/DDBJ databases">
        <title>Genome sequence of Lichtheimia ornata CBS 291.66.</title>
        <authorList>
            <person name="Mohabir J.T."/>
            <person name="Shea T.P."/>
            <person name="Kurbessoian T."/>
            <person name="Berby B."/>
            <person name="Fontaine J."/>
            <person name="Livny J."/>
            <person name="Gnirke A."/>
            <person name="Stajich J.E."/>
            <person name="Cuomo C.A."/>
        </authorList>
    </citation>
    <scope>NUCLEOTIDE SEQUENCE [LARGE SCALE GENOMIC DNA]</scope>
    <source>
        <strain evidence="3">CBS 291.66</strain>
    </source>
</reference>